<dbReference type="GO" id="GO:0008270">
    <property type="term" value="F:zinc ion binding"/>
    <property type="evidence" value="ECO:0007669"/>
    <property type="project" value="UniProtKB-KW"/>
</dbReference>
<dbReference type="Pfam" id="PF25512">
    <property type="entry name" value="zf-CCCH_AtC3H23"/>
    <property type="match status" value="1"/>
</dbReference>
<dbReference type="Gene3D" id="4.10.1000.10">
    <property type="entry name" value="Zinc finger, CCCH-type"/>
    <property type="match status" value="1"/>
</dbReference>
<protein>
    <submittedName>
        <fullName evidence="7">Zinc finger CCCH domain-containing protein 20</fullName>
    </submittedName>
</protein>
<dbReference type="SUPFAM" id="SSF90229">
    <property type="entry name" value="CCCH zinc finger"/>
    <property type="match status" value="1"/>
</dbReference>
<feature type="domain" description="C3H1-type" evidence="6">
    <location>
        <begin position="125"/>
        <end position="152"/>
    </location>
</feature>
<evidence type="ECO:0000256" key="3">
    <source>
        <dbReference type="ARBA" id="ARBA00022833"/>
    </source>
</evidence>
<dbReference type="PANTHER" id="PTHR14493:SF146">
    <property type="entry name" value="OS07G0668600 PROTEIN"/>
    <property type="match status" value="1"/>
</dbReference>
<proteinExistence type="evidence at transcript level"/>
<name>A0A6H1QUT0_9CONI</name>
<dbReference type="PANTHER" id="PTHR14493">
    <property type="entry name" value="UNKEMPT FAMILY MEMBER"/>
    <property type="match status" value="1"/>
</dbReference>
<dbReference type="Pfam" id="PF00642">
    <property type="entry name" value="zf-CCCH"/>
    <property type="match status" value="1"/>
</dbReference>
<reference evidence="7" key="1">
    <citation type="journal article" date="2020" name="Forests">
        <title>Effects of Cutting, Pruning, and Grafting on the Expression of Age-Related Genes in Larix kaempferi.</title>
        <authorList>
            <person name="Zhang Y."/>
            <person name="Zang Q.-L."/>
            <person name="Qi L.-W."/>
            <person name="Han S.-Y."/>
            <person name="Li W.-F."/>
        </authorList>
    </citation>
    <scope>NUCLEOTIDE SEQUENCE</scope>
</reference>
<evidence type="ECO:0000256" key="4">
    <source>
        <dbReference type="ARBA" id="ARBA00023125"/>
    </source>
</evidence>
<evidence type="ECO:0000256" key="2">
    <source>
        <dbReference type="ARBA" id="ARBA00022771"/>
    </source>
</evidence>
<keyword evidence="4" id="KW-0238">DNA-binding</keyword>
<evidence type="ECO:0000259" key="6">
    <source>
        <dbReference type="PROSITE" id="PS50103"/>
    </source>
</evidence>
<evidence type="ECO:0000313" key="7">
    <source>
        <dbReference type="EMBL" id="QIZ31318.1"/>
    </source>
</evidence>
<dbReference type="PROSITE" id="PS50103">
    <property type="entry name" value="ZF_C3H1"/>
    <property type="match status" value="1"/>
</dbReference>
<keyword evidence="2 5" id="KW-0863">Zinc-finger</keyword>
<keyword evidence="3 5" id="KW-0862">Zinc</keyword>
<dbReference type="InterPro" id="IPR057444">
    <property type="entry name" value="Znf-CCCH_AtC3H23-like"/>
</dbReference>
<keyword evidence="1 5" id="KW-0479">Metal-binding</keyword>
<dbReference type="GO" id="GO:0003677">
    <property type="term" value="F:DNA binding"/>
    <property type="evidence" value="ECO:0007669"/>
    <property type="project" value="UniProtKB-KW"/>
</dbReference>
<accession>A0A6H1QUT0</accession>
<dbReference type="InterPro" id="IPR045234">
    <property type="entry name" value="Unkempt-like"/>
</dbReference>
<sequence length="383" mass="43380">MAMDISISSPVLSPQYAFYSPSPSDGQGIATWIDANDVRNISEYLWNSNVHGVNQSFPDFCDSNGRLQWNMGIIEEDNGFEDQSSDEFRMYKFKVVICTRDTSHDWTRCPFAHRGERARRRHPSLYSGETCVNYKKGYCKNGLTCEFAHGLFESWLHPHRYRTKRCKDGVNCNRRVCFFAHGDEEIRFPPIPSSSKMKDHKNYSTTHNRPVCSNVVTPQIFNAISQDVVSSPRGVHAAQMLLKPLYMNSPLQYNSISPSSSSVSSGSFPGSSLGSPGCDVGDVVTAFRNVCLEDEIYNINHSVSQNLVNGDDQYSFESGVHCGLQRLESGNKLRAEIYRKFWKDQVQKESSTSTADQPDIAWVSELVEEPSKTEFEHIFKELE</sequence>
<evidence type="ECO:0000256" key="5">
    <source>
        <dbReference type="PROSITE-ProRule" id="PRU00723"/>
    </source>
</evidence>
<evidence type="ECO:0000256" key="1">
    <source>
        <dbReference type="ARBA" id="ARBA00022723"/>
    </source>
</evidence>
<organism evidence="7">
    <name type="scientific">Larix kaempferi</name>
    <dbReference type="NCBI Taxonomy" id="54800"/>
    <lineage>
        <taxon>Eukaryota</taxon>
        <taxon>Viridiplantae</taxon>
        <taxon>Streptophyta</taxon>
        <taxon>Embryophyta</taxon>
        <taxon>Tracheophyta</taxon>
        <taxon>Spermatophyta</taxon>
        <taxon>Pinopsida</taxon>
        <taxon>Pinidae</taxon>
        <taxon>Conifers I</taxon>
        <taxon>Pinales</taxon>
        <taxon>Pinaceae</taxon>
        <taxon>Larix</taxon>
    </lineage>
</organism>
<dbReference type="InterPro" id="IPR000571">
    <property type="entry name" value="Znf_CCCH"/>
</dbReference>
<dbReference type="SMART" id="SM00356">
    <property type="entry name" value="ZnF_C3H1"/>
    <property type="match status" value="2"/>
</dbReference>
<dbReference type="AlphaFoldDB" id="A0A6H1QUT0"/>
<feature type="zinc finger region" description="C3H1-type" evidence="5">
    <location>
        <begin position="125"/>
        <end position="152"/>
    </location>
</feature>
<dbReference type="EMBL" id="MN790760">
    <property type="protein sequence ID" value="QIZ31318.1"/>
    <property type="molecule type" value="mRNA"/>
</dbReference>
<dbReference type="InterPro" id="IPR036855">
    <property type="entry name" value="Znf_CCCH_sf"/>
</dbReference>